<protein>
    <submittedName>
        <fullName evidence="1">Uncharacterized protein</fullName>
    </submittedName>
</protein>
<evidence type="ECO:0000313" key="1">
    <source>
        <dbReference type="EMBL" id="KAJ9548792.1"/>
    </source>
</evidence>
<accession>A0AA38W6P0</accession>
<dbReference type="EMBL" id="JARYMX010000005">
    <property type="protein sequence ID" value="KAJ9548792.1"/>
    <property type="molecule type" value="Genomic_DNA"/>
</dbReference>
<sequence>MTKERVQRTGNHGVPYAVHAIPATTTTPAILERTIAKEVHEWSDEDKKLVGIYTKATFFISTSLSDESRQLKKNFLRDAKDSKSAPVALLNEFVPSENHFILTITELDSTKSDDLDDDLVLMNITSESLALISTEMANLNRDCLGTGNRTGTRFSFPILFSFSISTFNCHPLLIVGHRHHRCHRRRRQSPPPPPPTAVATVATIVPFLSPPHHRRCNHPPTTAATTVTVTVATPSSQRNPVVATVVAVEATAVADTTVIAVEATATTAVATAATAVVYEATAPIVVAAKATVVAVKATTATAVVYEATTPTVVVAEATVFTVKAPHHRRQ</sequence>
<reference evidence="1" key="1">
    <citation type="submission" date="2023-03" db="EMBL/GenBank/DDBJ databases">
        <title>Chromosome-scale reference genome and RAD-based genetic map of yellow starthistle (Centaurea solstitialis) reveal putative structural variation and QTLs associated with invader traits.</title>
        <authorList>
            <person name="Reatini B."/>
            <person name="Cang F.A."/>
            <person name="Jiang Q."/>
            <person name="Mckibben M.T.W."/>
            <person name="Barker M.S."/>
            <person name="Rieseberg L.H."/>
            <person name="Dlugosch K.M."/>
        </authorList>
    </citation>
    <scope>NUCLEOTIDE SEQUENCE</scope>
    <source>
        <strain evidence="1">CAN-66</strain>
        <tissue evidence="1">Leaf</tissue>
    </source>
</reference>
<gene>
    <name evidence="1" type="ORF">OSB04_021335</name>
</gene>
<keyword evidence="2" id="KW-1185">Reference proteome</keyword>
<proteinExistence type="predicted"/>
<evidence type="ECO:0000313" key="2">
    <source>
        <dbReference type="Proteomes" id="UP001172457"/>
    </source>
</evidence>
<organism evidence="1 2">
    <name type="scientific">Centaurea solstitialis</name>
    <name type="common">yellow star-thistle</name>
    <dbReference type="NCBI Taxonomy" id="347529"/>
    <lineage>
        <taxon>Eukaryota</taxon>
        <taxon>Viridiplantae</taxon>
        <taxon>Streptophyta</taxon>
        <taxon>Embryophyta</taxon>
        <taxon>Tracheophyta</taxon>
        <taxon>Spermatophyta</taxon>
        <taxon>Magnoliopsida</taxon>
        <taxon>eudicotyledons</taxon>
        <taxon>Gunneridae</taxon>
        <taxon>Pentapetalae</taxon>
        <taxon>asterids</taxon>
        <taxon>campanulids</taxon>
        <taxon>Asterales</taxon>
        <taxon>Asteraceae</taxon>
        <taxon>Carduoideae</taxon>
        <taxon>Cardueae</taxon>
        <taxon>Centaureinae</taxon>
        <taxon>Centaurea</taxon>
    </lineage>
</organism>
<dbReference type="Proteomes" id="UP001172457">
    <property type="component" value="Chromosome 5"/>
</dbReference>
<comment type="caution">
    <text evidence="1">The sequence shown here is derived from an EMBL/GenBank/DDBJ whole genome shotgun (WGS) entry which is preliminary data.</text>
</comment>
<name>A0AA38W6P0_9ASTR</name>
<dbReference type="AlphaFoldDB" id="A0AA38W6P0"/>